<dbReference type="RefSeq" id="WP_150203623.1">
    <property type="nucleotide sequence ID" value="NZ_CAUQTN010000003.1"/>
</dbReference>
<dbReference type="SUPFAM" id="SSF82649">
    <property type="entry name" value="SufE/NifU"/>
    <property type="match status" value="1"/>
</dbReference>
<dbReference type="GO" id="GO:0051536">
    <property type="term" value="F:iron-sulfur cluster binding"/>
    <property type="evidence" value="ECO:0007669"/>
    <property type="project" value="InterPro"/>
</dbReference>
<reference evidence="3 4" key="1">
    <citation type="submission" date="2019-09" db="EMBL/GenBank/DDBJ databases">
        <title>Complete Genome Sequence of Lactobacillus nenjiangensis SH-Y15, isolated from sauerkraut.</title>
        <authorList>
            <person name="Yang H."/>
        </authorList>
    </citation>
    <scope>NUCLEOTIDE SEQUENCE [LARGE SCALE GENOMIC DNA]</scope>
    <source>
        <strain evidence="3 4">SH-Y15</strain>
    </source>
</reference>
<feature type="domain" description="NIF system FeS cluster assembly NifU N-terminal" evidence="2">
    <location>
        <begin position="10"/>
        <end position="130"/>
    </location>
</feature>
<keyword evidence="4" id="KW-1185">Reference proteome</keyword>
<proteinExistence type="inferred from homology"/>
<dbReference type="Proteomes" id="UP000325295">
    <property type="component" value="Chromosome"/>
</dbReference>
<sequence>MGLSKLNLLYKETVLDHSQHPRHHGQLPDATAHLELRNPTCGDVIDVQAQIEDDKIVDLSFDGVGCTISQASASMMTVALIGQPVKRARELITDFSKLTIGDEISDQADEELGDAAILGTVAQFPARIKCAALPWHALDELLEKREVEKND</sequence>
<dbReference type="NCBIfam" id="TIGR01994">
    <property type="entry name" value="SUF_scaf_2"/>
    <property type="match status" value="1"/>
</dbReference>
<dbReference type="FunFam" id="3.90.1010.10:FF:000002">
    <property type="entry name" value="Iron-sulfur cluster assembly scaffold protein NifU"/>
    <property type="match status" value="1"/>
</dbReference>
<gene>
    <name evidence="3" type="ORF">F0161_02595</name>
</gene>
<dbReference type="OrthoDB" id="9804157at2"/>
<dbReference type="Gene3D" id="3.90.1010.10">
    <property type="match status" value="1"/>
</dbReference>
<protein>
    <submittedName>
        <fullName evidence="3">SUF system NifU family Fe-S cluster assembly protein</fullName>
    </submittedName>
</protein>
<dbReference type="AlphaFoldDB" id="A0A5P1WYZ2"/>
<dbReference type="Pfam" id="PF01592">
    <property type="entry name" value="NifU_N"/>
    <property type="match status" value="1"/>
</dbReference>
<evidence type="ECO:0000313" key="3">
    <source>
        <dbReference type="EMBL" id="QER66872.1"/>
    </source>
</evidence>
<accession>A0A5P1WYZ2</accession>
<dbReference type="KEGG" id="lnn:F0161_02595"/>
<evidence type="ECO:0000259" key="2">
    <source>
        <dbReference type="Pfam" id="PF01592"/>
    </source>
</evidence>
<dbReference type="GO" id="GO:0016226">
    <property type="term" value="P:iron-sulfur cluster assembly"/>
    <property type="evidence" value="ECO:0007669"/>
    <property type="project" value="InterPro"/>
</dbReference>
<dbReference type="CDD" id="cd06664">
    <property type="entry name" value="IscU_like"/>
    <property type="match status" value="1"/>
</dbReference>
<dbReference type="EMBL" id="CP043939">
    <property type="protein sequence ID" value="QER66872.1"/>
    <property type="molecule type" value="Genomic_DNA"/>
</dbReference>
<organism evidence="3 4">
    <name type="scientific">Paucilactobacillus nenjiangensis</name>
    <dbReference type="NCBI Taxonomy" id="1296540"/>
    <lineage>
        <taxon>Bacteria</taxon>
        <taxon>Bacillati</taxon>
        <taxon>Bacillota</taxon>
        <taxon>Bacilli</taxon>
        <taxon>Lactobacillales</taxon>
        <taxon>Lactobacillaceae</taxon>
        <taxon>Paucilactobacillus</taxon>
    </lineage>
</organism>
<dbReference type="InterPro" id="IPR002871">
    <property type="entry name" value="NIF_FeS_clus_asmbl_NifU_N"/>
</dbReference>
<comment type="similarity">
    <text evidence="1">Belongs to the NifU family.</text>
</comment>
<evidence type="ECO:0000256" key="1">
    <source>
        <dbReference type="ARBA" id="ARBA00006420"/>
    </source>
</evidence>
<name>A0A5P1WYZ2_9LACO</name>
<dbReference type="GO" id="GO:0005506">
    <property type="term" value="F:iron ion binding"/>
    <property type="evidence" value="ECO:0007669"/>
    <property type="project" value="InterPro"/>
</dbReference>
<evidence type="ECO:0000313" key="4">
    <source>
        <dbReference type="Proteomes" id="UP000325295"/>
    </source>
</evidence>
<dbReference type="PANTHER" id="PTHR10093">
    <property type="entry name" value="IRON-SULFUR CLUSTER ASSEMBLY ENZYME NIFU HOMOLOG"/>
    <property type="match status" value="1"/>
</dbReference>